<keyword evidence="5" id="KW-0238">DNA-binding</keyword>
<reference evidence="11" key="1">
    <citation type="submission" date="2023-06" db="EMBL/GenBank/DDBJ databases">
        <title>Genomic of Parafulvivirga corallium.</title>
        <authorList>
            <person name="Wang G."/>
        </authorList>
    </citation>
    <scope>NUCLEOTIDE SEQUENCE</scope>
    <source>
        <strain evidence="11">BMA10</strain>
    </source>
</reference>
<dbReference type="PROSITE" id="PS50109">
    <property type="entry name" value="HIS_KIN"/>
    <property type="match status" value="1"/>
</dbReference>
<evidence type="ECO:0000259" key="8">
    <source>
        <dbReference type="PROSITE" id="PS01124"/>
    </source>
</evidence>
<dbReference type="Pfam" id="PF00512">
    <property type="entry name" value="HisKA"/>
    <property type="match status" value="1"/>
</dbReference>
<dbReference type="Gene3D" id="3.30.565.10">
    <property type="entry name" value="Histidine kinase-like ATPase, C-terminal domain"/>
    <property type="match status" value="1"/>
</dbReference>
<dbReference type="Pfam" id="PF07494">
    <property type="entry name" value="Reg_prop"/>
    <property type="match status" value="9"/>
</dbReference>
<evidence type="ECO:0000313" key="11">
    <source>
        <dbReference type="EMBL" id="MDN5205030.1"/>
    </source>
</evidence>
<evidence type="ECO:0000259" key="9">
    <source>
        <dbReference type="PROSITE" id="PS50109"/>
    </source>
</evidence>
<dbReference type="PROSITE" id="PS01124">
    <property type="entry name" value="HTH_ARAC_FAMILY_2"/>
    <property type="match status" value="1"/>
</dbReference>
<dbReference type="Pfam" id="PF02518">
    <property type="entry name" value="HATPase_c"/>
    <property type="match status" value="1"/>
</dbReference>
<evidence type="ECO:0000259" key="10">
    <source>
        <dbReference type="PROSITE" id="PS50110"/>
    </source>
</evidence>
<evidence type="ECO:0000256" key="6">
    <source>
        <dbReference type="ARBA" id="ARBA00023163"/>
    </source>
</evidence>
<dbReference type="SUPFAM" id="SSF52172">
    <property type="entry name" value="CheY-like"/>
    <property type="match status" value="1"/>
</dbReference>
<evidence type="ECO:0000256" key="1">
    <source>
        <dbReference type="ARBA" id="ARBA00000085"/>
    </source>
</evidence>
<dbReference type="InterPro" id="IPR004358">
    <property type="entry name" value="Sig_transdc_His_kin-like_C"/>
</dbReference>
<dbReference type="PANTHER" id="PTHR43547">
    <property type="entry name" value="TWO-COMPONENT HISTIDINE KINASE"/>
    <property type="match status" value="1"/>
</dbReference>
<dbReference type="SMART" id="SM00342">
    <property type="entry name" value="HTH_ARAC"/>
    <property type="match status" value="1"/>
</dbReference>
<keyword evidence="4" id="KW-0805">Transcription regulation</keyword>
<feature type="domain" description="Response regulatory" evidence="10">
    <location>
        <begin position="1103"/>
        <end position="1218"/>
    </location>
</feature>
<dbReference type="PROSITE" id="PS50110">
    <property type="entry name" value="RESPONSE_REGULATORY"/>
    <property type="match status" value="1"/>
</dbReference>
<dbReference type="Pfam" id="PF12833">
    <property type="entry name" value="HTH_18"/>
    <property type="match status" value="1"/>
</dbReference>
<dbReference type="CDD" id="cd00082">
    <property type="entry name" value="HisKA"/>
    <property type="match status" value="1"/>
</dbReference>
<organism evidence="11 12">
    <name type="scientific">Splendidivirga corallicola</name>
    <dbReference type="NCBI Taxonomy" id="3051826"/>
    <lineage>
        <taxon>Bacteria</taxon>
        <taxon>Pseudomonadati</taxon>
        <taxon>Bacteroidota</taxon>
        <taxon>Cytophagia</taxon>
        <taxon>Cytophagales</taxon>
        <taxon>Splendidivirgaceae</taxon>
        <taxon>Splendidivirga</taxon>
    </lineage>
</organism>
<dbReference type="Gene3D" id="2.60.40.10">
    <property type="entry name" value="Immunoglobulins"/>
    <property type="match status" value="1"/>
</dbReference>
<dbReference type="InterPro" id="IPR011123">
    <property type="entry name" value="Y_Y_Y"/>
</dbReference>
<dbReference type="SUPFAM" id="SSF55874">
    <property type="entry name" value="ATPase domain of HSP90 chaperone/DNA topoisomerase II/histidine kinase"/>
    <property type="match status" value="1"/>
</dbReference>
<dbReference type="SUPFAM" id="SSF47384">
    <property type="entry name" value="Homodimeric domain of signal transducing histidine kinase"/>
    <property type="match status" value="1"/>
</dbReference>
<accession>A0ABT8KW81</accession>
<evidence type="ECO:0000256" key="5">
    <source>
        <dbReference type="ARBA" id="ARBA00023125"/>
    </source>
</evidence>
<dbReference type="SMART" id="SM00448">
    <property type="entry name" value="REC"/>
    <property type="match status" value="1"/>
</dbReference>
<evidence type="ECO:0000256" key="2">
    <source>
        <dbReference type="ARBA" id="ARBA00012438"/>
    </source>
</evidence>
<dbReference type="SUPFAM" id="SSF46689">
    <property type="entry name" value="Homeodomain-like"/>
    <property type="match status" value="1"/>
</dbReference>
<dbReference type="InterPro" id="IPR036890">
    <property type="entry name" value="HATPase_C_sf"/>
</dbReference>
<dbReference type="SMART" id="SM00388">
    <property type="entry name" value="HisKA"/>
    <property type="match status" value="1"/>
</dbReference>
<dbReference type="InterPro" id="IPR003661">
    <property type="entry name" value="HisK_dim/P_dom"/>
</dbReference>
<dbReference type="Gene3D" id="1.10.10.60">
    <property type="entry name" value="Homeodomain-like"/>
    <property type="match status" value="1"/>
</dbReference>
<dbReference type="Gene3D" id="1.10.287.130">
    <property type="match status" value="1"/>
</dbReference>
<dbReference type="InterPro" id="IPR011110">
    <property type="entry name" value="Reg_prop"/>
</dbReference>
<feature type="modified residue" description="4-aspartylphosphate" evidence="7">
    <location>
        <position position="1151"/>
    </location>
</feature>
<dbReference type="PROSITE" id="PS00041">
    <property type="entry name" value="HTH_ARAC_FAMILY_1"/>
    <property type="match status" value="1"/>
</dbReference>
<dbReference type="EMBL" id="JAUJEA010000014">
    <property type="protein sequence ID" value="MDN5205030.1"/>
    <property type="molecule type" value="Genomic_DNA"/>
</dbReference>
<dbReference type="InterPro" id="IPR009057">
    <property type="entry name" value="Homeodomain-like_sf"/>
</dbReference>
<keyword evidence="3 7" id="KW-0597">Phosphoprotein</keyword>
<dbReference type="PANTHER" id="PTHR43547:SF2">
    <property type="entry name" value="HYBRID SIGNAL TRANSDUCTION HISTIDINE KINASE C"/>
    <property type="match status" value="1"/>
</dbReference>
<dbReference type="SMART" id="SM00387">
    <property type="entry name" value="HATPase_c"/>
    <property type="match status" value="1"/>
</dbReference>
<dbReference type="InterPro" id="IPR018062">
    <property type="entry name" value="HTH_AraC-typ_CS"/>
</dbReference>
<gene>
    <name evidence="11" type="ORF">QQ008_26815</name>
</gene>
<keyword evidence="6" id="KW-0804">Transcription</keyword>
<dbReference type="InterPro" id="IPR018060">
    <property type="entry name" value="HTH_AraC"/>
</dbReference>
<protein>
    <recommendedName>
        <fullName evidence="2">histidine kinase</fullName>
        <ecNumber evidence="2">2.7.13.3</ecNumber>
    </recommendedName>
</protein>
<evidence type="ECO:0000256" key="7">
    <source>
        <dbReference type="PROSITE-ProRule" id="PRU00169"/>
    </source>
</evidence>
<dbReference type="EC" id="2.7.13.3" evidence="2"/>
<comment type="catalytic activity">
    <reaction evidence="1">
        <text>ATP + protein L-histidine = ADP + protein N-phospho-L-histidine.</text>
        <dbReference type="EC" id="2.7.13.3"/>
    </reaction>
</comment>
<feature type="domain" description="HTH araC/xylS-type" evidence="8">
    <location>
        <begin position="1250"/>
        <end position="1349"/>
    </location>
</feature>
<dbReference type="Gene3D" id="3.40.50.2300">
    <property type="match status" value="1"/>
</dbReference>
<dbReference type="SUPFAM" id="SSF63829">
    <property type="entry name" value="Calcium-dependent phosphotriesterase"/>
    <property type="match status" value="3"/>
</dbReference>
<dbReference type="InterPro" id="IPR003594">
    <property type="entry name" value="HATPase_dom"/>
</dbReference>
<proteinExistence type="predicted"/>
<evidence type="ECO:0000313" key="12">
    <source>
        <dbReference type="Proteomes" id="UP001172082"/>
    </source>
</evidence>
<evidence type="ECO:0000256" key="4">
    <source>
        <dbReference type="ARBA" id="ARBA00023015"/>
    </source>
</evidence>
<feature type="domain" description="Histidine kinase" evidence="9">
    <location>
        <begin position="833"/>
        <end position="1053"/>
    </location>
</feature>
<dbReference type="InterPro" id="IPR001789">
    <property type="entry name" value="Sig_transdc_resp-reg_receiver"/>
</dbReference>
<dbReference type="InterPro" id="IPR011006">
    <property type="entry name" value="CheY-like_superfamily"/>
</dbReference>
<dbReference type="Pfam" id="PF00072">
    <property type="entry name" value="Response_reg"/>
    <property type="match status" value="1"/>
</dbReference>
<dbReference type="PRINTS" id="PR00344">
    <property type="entry name" value="BCTRLSENSOR"/>
</dbReference>
<dbReference type="InterPro" id="IPR005467">
    <property type="entry name" value="His_kinase_dom"/>
</dbReference>
<dbReference type="InterPro" id="IPR015943">
    <property type="entry name" value="WD40/YVTN_repeat-like_dom_sf"/>
</dbReference>
<dbReference type="Pfam" id="PF07495">
    <property type="entry name" value="Y_Y_Y"/>
    <property type="match status" value="1"/>
</dbReference>
<dbReference type="CDD" id="cd17574">
    <property type="entry name" value="REC_OmpR"/>
    <property type="match status" value="1"/>
</dbReference>
<dbReference type="RefSeq" id="WP_346755054.1">
    <property type="nucleotide sequence ID" value="NZ_JAUJEA010000014.1"/>
</dbReference>
<sequence length="1355" mass="154482">MVLRLAAQQETNFIHLSGDQGLSQERVNTILEDSKGFVWVGNADGLNRYNGYEFEVIEFYHQEPEINAVKSVECLFEDSRGRIWIGTRYCGLYVFDYRSGKFKRYLVQDFVGLKSNWIQTITEDHNQNIWIGATQGGLHLYQETTDSFIPYSAENHSGLPDNDILSLYVDEQNVLWIGSTQGLTRLNQDRTEFETLLTSSDPPFSTMEGINAIVEDRQHNLWLGMDRGGLAKYNKSNHSHVVFKHDRINRNSLGSDVVMGLYIDSNDQLWIGTDGGGLNKLKSDSLSFEKFLHDKSNLHTISSNSVISIIEDRNGNLWFGNNYGGINIIKYKRSTVEHYYGSHDHFPARILSILVDRNQNRWIGTDGNGLNFFSADGTQLLHFEKDAGNPNSISGNYIQHLLEDSKGNIWIATYDNGLCILNNDKKTTVWVNGILKQKGIEVGSDIRNIFRDNKNQIWIGSNTGLYVISEDFDIIHSFPYSTSVYPKKIIVEIFEDSESNIWLGSIEGGLYVYKHGKFGHFTQDIQDKNSLCSNSISTISEDTQGNIWIGTYNSGISILSKNGDALQYLGMNEGLPSYYIKSILFDDDGNAWISTNKGLVKHNKVSDEIDVFYESMGLQGDDFLKRSSFKDQYGRLFFGGVNGYNVFHPEQMIKKETPPKILFTNARILNQPAEIGENAPLNSSIEVAESISLKYNQSSFSFDYTSIRNIDDQSFEYAYRLYPFESDWQYVGKKRTANYTNISPGSYTFELIVSDGINEWIDNPASIHVFIAKPIWQTWWAYTLYFIFGATALFLSYRYVYLWTKLKHNLAMEKLSREKEQEVHDMKLNFFTKISHEIRTPLTLIFGPIDNLIELTKDNYKAGNYLRMVKSNAQRLMGLTNQLIDLRKKETGKLKLKASKGDLILLLDEIIVSFKELARQRNINLIVNYLSRPQDVWFDHEKIEHIIFNLLSNAFKFTPDDGTIEVTVKTDLNRKSEEVVKIIVSDSGSGISGIDQEHIFDMFYQTEVGKLKGGSGIGLSLTYELVKLHHGKIKVNSKPQEGTSFIITLPMGDKHLSSTEKVSHIVRTEVSNSGNFNLSEFKVFPEQTKKVVHKKDNKLELRTLLIVEDNPNIRYFISHIFEDDFEITLAENGKKGLDIALDQLPDLIISDVMMPEMDGIEMTSTLKNDIRTCHIPIILLTARSSSIFKVEGLETGADDYITKPFDVKVLKLKVNNLLQTSKKMLAHFRREVMSTPQTINPSSPDELFIQTMVEIIEKYMEDPNFKVDRLARELNMSHSVLYRKCVALTGHTVVDFIRIIRLKKATMLLKQGGLSMAEIAYQIGFSDTKYFSKCFKKQFGKSPSAYLVEIGGEEV</sequence>
<comment type="caution">
    <text evidence="11">The sequence shown here is derived from an EMBL/GenBank/DDBJ whole genome shotgun (WGS) entry which is preliminary data.</text>
</comment>
<dbReference type="InterPro" id="IPR036097">
    <property type="entry name" value="HisK_dim/P_sf"/>
</dbReference>
<dbReference type="Proteomes" id="UP001172082">
    <property type="component" value="Unassembled WGS sequence"/>
</dbReference>
<evidence type="ECO:0000256" key="3">
    <source>
        <dbReference type="ARBA" id="ARBA00022553"/>
    </source>
</evidence>
<dbReference type="Gene3D" id="2.130.10.10">
    <property type="entry name" value="YVTN repeat-like/Quinoprotein amine dehydrogenase"/>
    <property type="match status" value="2"/>
</dbReference>
<name>A0ABT8KW81_9BACT</name>
<keyword evidence="12" id="KW-1185">Reference proteome</keyword>
<dbReference type="InterPro" id="IPR013783">
    <property type="entry name" value="Ig-like_fold"/>
</dbReference>